<dbReference type="InterPro" id="IPR037219">
    <property type="entry name" value="Peptidase_M41-like"/>
</dbReference>
<dbReference type="GO" id="GO:0005524">
    <property type="term" value="F:ATP binding"/>
    <property type="evidence" value="ECO:0007669"/>
    <property type="project" value="InterPro"/>
</dbReference>
<evidence type="ECO:0008006" key="4">
    <source>
        <dbReference type="Google" id="ProtNLM"/>
    </source>
</evidence>
<dbReference type="GO" id="GO:0004222">
    <property type="term" value="F:metalloendopeptidase activity"/>
    <property type="evidence" value="ECO:0007669"/>
    <property type="project" value="InterPro"/>
</dbReference>
<dbReference type="GO" id="GO:0004176">
    <property type="term" value="F:ATP-dependent peptidase activity"/>
    <property type="evidence" value="ECO:0007669"/>
    <property type="project" value="InterPro"/>
</dbReference>
<dbReference type="PANTHER" id="PTHR33471:SF7">
    <property type="entry name" value="ATP-DEPENDENT ZINC METALLOPROTEASE-RELATED"/>
    <property type="match status" value="1"/>
</dbReference>
<reference evidence="2 3" key="1">
    <citation type="submission" date="2016-09" db="EMBL/GenBank/DDBJ databases">
        <title>Extensive genetic diversity and differential bi-allelic expression allows diatom success in the polar Southern Ocean.</title>
        <authorList>
            <consortium name="DOE Joint Genome Institute"/>
            <person name="Mock T."/>
            <person name="Otillar R.P."/>
            <person name="Strauss J."/>
            <person name="Dupont C."/>
            <person name="Frickenhaus S."/>
            <person name="Maumus F."/>
            <person name="Mcmullan M."/>
            <person name="Sanges R."/>
            <person name="Schmutz J."/>
            <person name="Toseland A."/>
            <person name="Valas R."/>
            <person name="Veluchamy A."/>
            <person name="Ward B.J."/>
            <person name="Allen A."/>
            <person name="Barry K."/>
            <person name="Falciatore A."/>
            <person name="Ferrante M."/>
            <person name="Fortunato A.E."/>
            <person name="Gloeckner G."/>
            <person name="Gruber A."/>
            <person name="Hipkin R."/>
            <person name="Janech M."/>
            <person name="Kroth P."/>
            <person name="Leese F."/>
            <person name="Lindquist E."/>
            <person name="Lyon B.R."/>
            <person name="Martin J."/>
            <person name="Mayer C."/>
            <person name="Parker M."/>
            <person name="Quesneville H."/>
            <person name="Raymond J."/>
            <person name="Uhlig C."/>
            <person name="Valentin K.U."/>
            <person name="Worden A.Z."/>
            <person name="Armbrust E.V."/>
            <person name="Bowler C."/>
            <person name="Green B."/>
            <person name="Moulton V."/>
            <person name="Van Oosterhout C."/>
            <person name="Grigoriev I."/>
        </authorList>
    </citation>
    <scope>NUCLEOTIDE SEQUENCE [LARGE SCALE GENOMIC DNA]</scope>
    <source>
        <strain evidence="2 3">CCMP1102</strain>
    </source>
</reference>
<dbReference type="AlphaFoldDB" id="A0A1E7FLH9"/>
<protein>
    <recommendedName>
        <fullName evidence="4">Peptidase M41 domain-containing protein</fullName>
    </recommendedName>
</protein>
<evidence type="ECO:0000313" key="2">
    <source>
        <dbReference type="EMBL" id="OEU18984.1"/>
    </source>
</evidence>
<dbReference type="KEGG" id="fcy:FRACYDRAFT_183492"/>
<evidence type="ECO:0000256" key="1">
    <source>
        <dbReference type="SAM" id="SignalP"/>
    </source>
</evidence>
<keyword evidence="3" id="KW-1185">Reference proteome</keyword>
<dbReference type="GO" id="GO:0006508">
    <property type="term" value="P:proteolysis"/>
    <property type="evidence" value="ECO:0007669"/>
    <property type="project" value="InterPro"/>
</dbReference>
<dbReference type="Gene3D" id="1.20.58.760">
    <property type="entry name" value="Peptidase M41"/>
    <property type="match status" value="1"/>
</dbReference>
<evidence type="ECO:0000313" key="3">
    <source>
        <dbReference type="Proteomes" id="UP000095751"/>
    </source>
</evidence>
<organism evidence="2 3">
    <name type="scientific">Fragilariopsis cylindrus CCMP1102</name>
    <dbReference type="NCBI Taxonomy" id="635003"/>
    <lineage>
        <taxon>Eukaryota</taxon>
        <taxon>Sar</taxon>
        <taxon>Stramenopiles</taxon>
        <taxon>Ochrophyta</taxon>
        <taxon>Bacillariophyta</taxon>
        <taxon>Bacillariophyceae</taxon>
        <taxon>Bacillariophycidae</taxon>
        <taxon>Bacillariales</taxon>
        <taxon>Bacillariaceae</taxon>
        <taxon>Fragilariopsis</taxon>
    </lineage>
</organism>
<accession>A0A1E7FLH9</accession>
<dbReference type="InParanoid" id="A0A1E7FLH9"/>
<gene>
    <name evidence="2" type="ORF">FRACYDRAFT_183492</name>
</gene>
<dbReference type="PANTHER" id="PTHR33471">
    <property type="entry name" value="ATP-DEPENDENT ZINC METALLOPROTEASE-RELATED"/>
    <property type="match status" value="1"/>
</dbReference>
<name>A0A1E7FLH9_9STRA</name>
<sequence>MLGWDLNVLFFISLSAALCDQLVLNGALSESVVKLVSPATQQKITRHEAGHFLCSYILGCPVEGYVLSAWGALKDPRFRGRGVSAGTSFFDPNLSSQIENSKITRSSIDRYSIIVMAGIAAEAISYGGADGGAGDEQALIAFLSNLNGDPSSSVPAWNDITIRNQARWGALQSVLIIKEYKECYEALVDAMEQGGSLGDCIYAIENTGREKNKHPLRRPLGYISEKGEEEIWTTSSPDETMETEIKQESTDIDQSLETLRGYKEKLANKLIDIDEKLEDLR</sequence>
<keyword evidence="1" id="KW-0732">Signal</keyword>
<dbReference type="Proteomes" id="UP000095751">
    <property type="component" value="Unassembled WGS sequence"/>
</dbReference>
<dbReference type="SUPFAM" id="SSF140990">
    <property type="entry name" value="FtsH protease domain-like"/>
    <property type="match status" value="1"/>
</dbReference>
<feature type="chain" id="PRO_5009193234" description="Peptidase M41 domain-containing protein" evidence="1">
    <location>
        <begin position="18"/>
        <end position="281"/>
    </location>
</feature>
<feature type="signal peptide" evidence="1">
    <location>
        <begin position="1"/>
        <end position="17"/>
    </location>
</feature>
<dbReference type="EMBL" id="KV784356">
    <property type="protein sequence ID" value="OEU18984.1"/>
    <property type="molecule type" value="Genomic_DNA"/>
</dbReference>
<proteinExistence type="predicted"/>
<dbReference type="OrthoDB" id="66620at2759"/>